<evidence type="ECO:0008006" key="4">
    <source>
        <dbReference type="Google" id="ProtNLM"/>
    </source>
</evidence>
<dbReference type="PANTHER" id="PTHR21301">
    <property type="entry name" value="REVERSE TRANSCRIPTASE"/>
    <property type="match status" value="1"/>
</dbReference>
<reference evidence="1" key="1">
    <citation type="submission" date="2021-02" db="EMBL/GenBank/DDBJ databases">
        <authorList>
            <person name="Nowell W R."/>
        </authorList>
    </citation>
    <scope>NUCLEOTIDE SEQUENCE</scope>
</reference>
<dbReference type="AlphaFoldDB" id="A0A814T4K6"/>
<accession>A0A814T4K6</accession>
<evidence type="ECO:0000313" key="3">
    <source>
        <dbReference type="Proteomes" id="UP000663829"/>
    </source>
</evidence>
<sequence>MDSMGSISEQHTKKILSMLHPLTEEDTVLRASYQGYSLRIYSTSDFQRQSSQCMKQMGIYTFIQKINRTKSKIDQICLKNIVKEVRTILDDLFCSHCLTLQQYKQMQFNRADVKLNSLHFVLAANENNIVRPIMTCKDGPTMGIARYLRDLLWSIFHQLTGCLTLSNGANLVQAFELYSEKGYLQSTNLFTSFNINEFCNKFSHQVMIKALEHFLRTYGTEDNMHGLTIDTIIKLVSLVLQNQFFVYQDKLYEQTMGSASGLPLTIPLACIYIFYCQPTLLTALIVQQENQNELFGIFQDDLFPTWNKSEDELRVLLDMPMMVDEQHIQITTLSIGTTFPFGDVVVYHAHGILHSKIYHDPRTDQYQLRNKCKHGTSQSARLLHARLIHAV</sequence>
<organism evidence="1 3">
    <name type="scientific">Didymodactylos carnosus</name>
    <dbReference type="NCBI Taxonomy" id="1234261"/>
    <lineage>
        <taxon>Eukaryota</taxon>
        <taxon>Metazoa</taxon>
        <taxon>Spiralia</taxon>
        <taxon>Gnathifera</taxon>
        <taxon>Rotifera</taxon>
        <taxon>Eurotatoria</taxon>
        <taxon>Bdelloidea</taxon>
        <taxon>Philodinida</taxon>
        <taxon>Philodinidae</taxon>
        <taxon>Didymodactylos</taxon>
    </lineage>
</organism>
<keyword evidence="3" id="KW-1185">Reference proteome</keyword>
<dbReference type="OrthoDB" id="10024293at2759"/>
<dbReference type="PANTHER" id="PTHR21301:SF10">
    <property type="entry name" value="REVERSE TRANSCRIPTASE DOMAIN-CONTAINING PROTEIN"/>
    <property type="match status" value="1"/>
</dbReference>
<dbReference type="Proteomes" id="UP000681722">
    <property type="component" value="Unassembled WGS sequence"/>
</dbReference>
<dbReference type="EMBL" id="CAJNOQ010007058">
    <property type="protein sequence ID" value="CAF1156420.1"/>
    <property type="molecule type" value="Genomic_DNA"/>
</dbReference>
<comment type="caution">
    <text evidence="1">The sequence shown here is derived from an EMBL/GenBank/DDBJ whole genome shotgun (WGS) entry which is preliminary data.</text>
</comment>
<evidence type="ECO:0000313" key="2">
    <source>
        <dbReference type="EMBL" id="CAF3919848.1"/>
    </source>
</evidence>
<name>A0A814T4K6_9BILA</name>
<dbReference type="Proteomes" id="UP000663829">
    <property type="component" value="Unassembled WGS sequence"/>
</dbReference>
<dbReference type="EMBL" id="CAJOBC010007057">
    <property type="protein sequence ID" value="CAF3919848.1"/>
    <property type="molecule type" value="Genomic_DNA"/>
</dbReference>
<protein>
    <recommendedName>
        <fullName evidence="4">Reverse transcriptase domain-containing protein</fullName>
    </recommendedName>
</protein>
<evidence type="ECO:0000313" key="1">
    <source>
        <dbReference type="EMBL" id="CAF1156420.1"/>
    </source>
</evidence>
<proteinExistence type="predicted"/>
<gene>
    <name evidence="1" type="ORF">GPM918_LOCUS21449</name>
    <name evidence="2" type="ORF">SRO942_LOCUS21446</name>
</gene>